<reference evidence="6" key="1">
    <citation type="journal article" date="2010" name="ISME J.">
        <title>Metagenome of the Mediterranean deep chlorophyll maximum studied by direct and fosmid library 454 pyrosequencing.</title>
        <authorList>
            <person name="Ghai R."/>
            <person name="Martin-Cuadrado A.B."/>
            <person name="Molto A.G."/>
            <person name="Heredia I.G."/>
            <person name="Cabrera R."/>
            <person name="Martin J."/>
            <person name="Verdu M."/>
            <person name="Deschamps P."/>
            <person name="Moreira D."/>
            <person name="Lopez-Garcia P."/>
            <person name="Mira A."/>
            <person name="Rodriguez-Valera F."/>
        </authorList>
    </citation>
    <scope>NUCLEOTIDE SEQUENCE</scope>
</reference>
<dbReference type="GO" id="GO:0043565">
    <property type="term" value="F:sequence-specific DNA binding"/>
    <property type="evidence" value="ECO:0007669"/>
    <property type="project" value="InterPro"/>
</dbReference>
<evidence type="ECO:0000256" key="1">
    <source>
        <dbReference type="ARBA" id="ARBA00022741"/>
    </source>
</evidence>
<evidence type="ECO:0000256" key="2">
    <source>
        <dbReference type="ARBA" id="ARBA00022840"/>
    </source>
</evidence>
<dbReference type="SUPFAM" id="SSF46689">
    <property type="entry name" value="Homeodomain-like"/>
    <property type="match status" value="1"/>
</dbReference>
<keyword evidence="3" id="KW-0805">Transcription regulation</keyword>
<protein>
    <recommendedName>
        <fullName evidence="5">Sigma-54 factor interaction domain-containing protein</fullName>
    </recommendedName>
</protein>
<keyword evidence="1" id="KW-0547">Nucleotide-binding</keyword>
<dbReference type="GO" id="GO:0005524">
    <property type="term" value="F:ATP binding"/>
    <property type="evidence" value="ECO:0007669"/>
    <property type="project" value="UniProtKB-KW"/>
</dbReference>
<evidence type="ECO:0000259" key="5">
    <source>
        <dbReference type="PROSITE" id="PS50045"/>
    </source>
</evidence>
<dbReference type="Pfam" id="PF25601">
    <property type="entry name" value="AAA_lid_14"/>
    <property type="match status" value="1"/>
</dbReference>
<dbReference type="AlphaFoldDB" id="D6PJM0"/>
<dbReference type="PROSITE" id="PS00688">
    <property type="entry name" value="SIGMA54_INTERACT_3"/>
    <property type="match status" value="1"/>
</dbReference>
<dbReference type="PRINTS" id="PR01590">
    <property type="entry name" value="HTHFIS"/>
</dbReference>
<dbReference type="InterPro" id="IPR009057">
    <property type="entry name" value="Homeodomain-like_sf"/>
</dbReference>
<keyword evidence="2" id="KW-0067">ATP-binding</keyword>
<dbReference type="Gene3D" id="1.10.10.60">
    <property type="entry name" value="Homeodomain-like"/>
    <property type="match status" value="1"/>
</dbReference>
<feature type="domain" description="Sigma-54 factor interaction" evidence="5">
    <location>
        <begin position="1"/>
        <end position="21"/>
    </location>
</feature>
<accession>D6PJM0</accession>
<evidence type="ECO:0000256" key="3">
    <source>
        <dbReference type="ARBA" id="ARBA00023015"/>
    </source>
</evidence>
<dbReference type="PROSITE" id="PS50045">
    <property type="entry name" value="SIGMA54_INTERACT_4"/>
    <property type="match status" value="1"/>
</dbReference>
<dbReference type="InterPro" id="IPR025944">
    <property type="entry name" value="Sigma_54_int_dom_CS"/>
</dbReference>
<dbReference type="Gene3D" id="1.10.8.60">
    <property type="match status" value="1"/>
</dbReference>
<dbReference type="InterPro" id="IPR002197">
    <property type="entry name" value="HTH_Fis"/>
</dbReference>
<dbReference type="GO" id="GO:0006355">
    <property type="term" value="P:regulation of DNA-templated transcription"/>
    <property type="evidence" value="ECO:0007669"/>
    <property type="project" value="InterPro"/>
</dbReference>
<dbReference type="InterPro" id="IPR002078">
    <property type="entry name" value="Sigma_54_int"/>
</dbReference>
<dbReference type="InterPro" id="IPR058031">
    <property type="entry name" value="AAA_lid_NorR"/>
</dbReference>
<feature type="non-terminal residue" evidence="6">
    <location>
        <position position="1"/>
    </location>
</feature>
<dbReference type="EMBL" id="GU943110">
    <property type="protein sequence ID" value="ADD95921.1"/>
    <property type="molecule type" value="Genomic_DNA"/>
</dbReference>
<sequence>QAHAWPGNVRELRNTLLRSLLNRSGESIGAPDIVFAPSTMATRCESGLTLTGRSMASIEREAIVQNLKICDGSKQEAGLILGLSRSTIHRKMAEYGIEEDEFIDGGLKSLYLLRTFKVDEFLYLSHRASSQTKKTTSALIW</sequence>
<keyword evidence="4" id="KW-0804">Transcription</keyword>
<evidence type="ECO:0000256" key="4">
    <source>
        <dbReference type="ARBA" id="ARBA00023163"/>
    </source>
</evidence>
<organism evidence="6">
    <name type="scientific">uncultured organism MedDCM-OCT-S01-C81</name>
    <dbReference type="NCBI Taxonomy" id="743603"/>
    <lineage>
        <taxon>unclassified sequences</taxon>
        <taxon>environmental samples</taxon>
    </lineage>
</organism>
<evidence type="ECO:0000313" key="6">
    <source>
        <dbReference type="EMBL" id="ADD95921.1"/>
    </source>
</evidence>
<dbReference type="PANTHER" id="PTHR32071">
    <property type="entry name" value="TRANSCRIPTIONAL REGULATORY PROTEIN"/>
    <property type="match status" value="1"/>
</dbReference>
<proteinExistence type="predicted"/>
<dbReference type="Pfam" id="PF02954">
    <property type="entry name" value="HTH_8"/>
    <property type="match status" value="1"/>
</dbReference>
<name>D6PJM0_9ZZZZ</name>